<accession>A0A6H5GV40</accession>
<gene>
    <name evidence="1" type="ORF">NTEN_LOCUS11998</name>
</gene>
<sequence>MPFFPPPPPPPPRPPFLRPGINNKVMFCKEVNYKCQEDGFIIYLQGPLDNEPCFQDFSSQIFAHPVDEQERFPLQTCPTHAHHTFRIDPLDSRVRVLDDFLSPYRRTNREERIKRERYPSAPTHHRSLFGLMVPPPPLYTFHVRRMWAARRVPPRRRGRVQPLSFAPVPVP</sequence>
<protein>
    <submittedName>
        <fullName evidence="1">Uncharacterized protein</fullName>
    </submittedName>
</protein>
<dbReference type="AlphaFoldDB" id="A0A6H5GV40"/>
<name>A0A6H5GV40_9HEMI</name>
<evidence type="ECO:0000313" key="2">
    <source>
        <dbReference type="Proteomes" id="UP000479000"/>
    </source>
</evidence>
<keyword evidence="2" id="KW-1185">Reference proteome</keyword>
<dbReference type="EMBL" id="CADCXU010017674">
    <property type="protein sequence ID" value="CAB0006521.1"/>
    <property type="molecule type" value="Genomic_DNA"/>
</dbReference>
<organism evidence="1 2">
    <name type="scientific">Nesidiocoris tenuis</name>
    <dbReference type="NCBI Taxonomy" id="355587"/>
    <lineage>
        <taxon>Eukaryota</taxon>
        <taxon>Metazoa</taxon>
        <taxon>Ecdysozoa</taxon>
        <taxon>Arthropoda</taxon>
        <taxon>Hexapoda</taxon>
        <taxon>Insecta</taxon>
        <taxon>Pterygota</taxon>
        <taxon>Neoptera</taxon>
        <taxon>Paraneoptera</taxon>
        <taxon>Hemiptera</taxon>
        <taxon>Heteroptera</taxon>
        <taxon>Panheteroptera</taxon>
        <taxon>Cimicomorpha</taxon>
        <taxon>Miridae</taxon>
        <taxon>Dicyphina</taxon>
        <taxon>Nesidiocoris</taxon>
    </lineage>
</organism>
<dbReference type="Proteomes" id="UP000479000">
    <property type="component" value="Unassembled WGS sequence"/>
</dbReference>
<evidence type="ECO:0000313" key="1">
    <source>
        <dbReference type="EMBL" id="CAB0006521.1"/>
    </source>
</evidence>
<proteinExistence type="predicted"/>
<reference evidence="1 2" key="1">
    <citation type="submission" date="2020-02" db="EMBL/GenBank/DDBJ databases">
        <authorList>
            <person name="Ferguson B K."/>
        </authorList>
    </citation>
    <scope>NUCLEOTIDE SEQUENCE [LARGE SCALE GENOMIC DNA]</scope>
</reference>